<reference evidence="3" key="3">
    <citation type="submission" date="2025-09" db="UniProtKB">
        <authorList>
            <consortium name="Ensembl"/>
        </authorList>
    </citation>
    <scope>IDENTIFICATION</scope>
</reference>
<keyword evidence="2" id="KW-0472">Membrane</keyword>
<keyword evidence="2" id="KW-0812">Transmembrane</keyword>
<accession>A0A4W6FYB8</accession>
<evidence type="ECO:0000313" key="4">
    <source>
        <dbReference type="Proteomes" id="UP000314980"/>
    </source>
</evidence>
<dbReference type="STRING" id="8187.ENSLCAP00010055647"/>
<feature type="compositionally biased region" description="Polar residues" evidence="1">
    <location>
        <begin position="119"/>
        <end position="130"/>
    </location>
</feature>
<dbReference type="AlphaFoldDB" id="A0A4W6FYB8"/>
<keyword evidence="2" id="KW-1133">Transmembrane helix</keyword>
<reference evidence="4" key="1">
    <citation type="submission" date="2015-09" db="EMBL/GenBank/DDBJ databases">
        <authorList>
            <person name="Sai Rama Sridatta P."/>
        </authorList>
    </citation>
    <scope>NUCLEOTIDE SEQUENCE [LARGE SCALE GENOMIC DNA]</scope>
</reference>
<dbReference type="InParanoid" id="A0A4W6FYB8"/>
<keyword evidence="4" id="KW-1185">Reference proteome</keyword>
<dbReference type="Proteomes" id="UP000314980">
    <property type="component" value="Unassembled WGS sequence"/>
</dbReference>
<protein>
    <submittedName>
        <fullName evidence="3">Uncharacterized protein</fullName>
    </submittedName>
</protein>
<feature type="transmembrane region" description="Helical" evidence="2">
    <location>
        <begin position="16"/>
        <end position="37"/>
    </location>
</feature>
<feature type="compositionally biased region" description="Basic residues" evidence="1">
    <location>
        <begin position="134"/>
        <end position="143"/>
    </location>
</feature>
<evidence type="ECO:0000256" key="1">
    <source>
        <dbReference type="SAM" id="MobiDB-lite"/>
    </source>
</evidence>
<name>A0A4W6FYB8_LATCA</name>
<evidence type="ECO:0000313" key="3">
    <source>
        <dbReference type="Ensembl" id="ENSLCAP00010055647.1"/>
    </source>
</evidence>
<reference evidence="3" key="2">
    <citation type="submission" date="2025-08" db="UniProtKB">
        <authorList>
            <consortium name="Ensembl"/>
        </authorList>
    </citation>
    <scope>IDENTIFICATION</scope>
</reference>
<feature type="region of interest" description="Disordered" evidence="1">
    <location>
        <begin position="119"/>
        <end position="143"/>
    </location>
</feature>
<proteinExistence type="predicted"/>
<organism evidence="3 4">
    <name type="scientific">Lates calcarifer</name>
    <name type="common">Barramundi</name>
    <name type="synonym">Holocentrus calcarifer</name>
    <dbReference type="NCBI Taxonomy" id="8187"/>
    <lineage>
        <taxon>Eukaryota</taxon>
        <taxon>Metazoa</taxon>
        <taxon>Chordata</taxon>
        <taxon>Craniata</taxon>
        <taxon>Vertebrata</taxon>
        <taxon>Euteleostomi</taxon>
        <taxon>Actinopterygii</taxon>
        <taxon>Neopterygii</taxon>
        <taxon>Teleostei</taxon>
        <taxon>Neoteleostei</taxon>
        <taxon>Acanthomorphata</taxon>
        <taxon>Carangaria</taxon>
        <taxon>Carangaria incertae sedis</taxon>
        <taxon>Centropomidae</taxon>
        <taxon>Lates</taxon>
    </lineage>
</organism>
<dbReference type="Ensembl" id="ENSLCAT00010057140.1">
    <property type="protein sequence ID" value="ENSLCAP00010055647.1"/>
    <property type="gene ID" value="ENSLCAG00010025965.1"/>
</dbReference>
<dbReference type="GeneTree" id="ENSGT00940000154922"/>
<evidence type="ECO:0000256" key="2">
    <source>
        <dbReference type="SAM" id="Phobius"/>
    </source>
</evidence>
<sequence length="143" mass="15914">MRFDEILDEVGGFSKFQFLLLFILCLPRAILPLHFLLHNFASATPPHRCALRTLPEDGDPGLDPEVLALRIPRLDNNSFSSCRVYDPPLTSDLGQGNGTAPCPHGWTYDRSQFSSTTATEVKSSVNQSVLSELKKRRSTHQSS</sequence>